<gene>
    <name evidence="6" type="ORF">LKD42_04755</name>
</gene>
<dbReference type="InterPro" id="IPR050959">
    <property type="entry name" value="MarA-like"/>
</dbReference>
<evidence type="ECO:0000256" key="2">
    <source>
        <dbReference type="ARBA" id="ARBA00023125"/>
    </source>
</evidence>
<evidence type="ECO:0000313" key="6">
    <source>
        <dbReference type="EMBL" id="MCC2148566.1"/>
    </source>
</evidence>
<dbReference type="InterPro" id="IPR018060">
    <property type="entry name" value="HTH_AraC"/>
</dbReference>
<dbReference type="Pfam" id="PF14526">
    <property type="entry name" value="Cass2"/>
    <property type="match status" value="1"/>
</dbReference>
<dbReference type="InterPro" id="IPR029441">
    <property type="entry name" value="Cass2"/>
</dbReference>
<evidence type="ECO:0000256" key="1">
    <source>
        <dbReference type="ARBA" id="ARBA00023015"/>
    </source>
</evidence>
<dbReference type="RefSeq" id="WP_248834968.1">
    <property type="nucleotide sequence ID" value="NZ_JAJEQE010000010.1"/>
</dbReference>
<keyword evidence="2" id="KW-0238">DNA-binding</keyword>
<evidence type="ECO:0000256" key="4">
    <source>
        <dbReference type="SAM" id="MobiDB-lite"/>
    </source>
</evidence>
<dbReference type="Pfam" id="PF12833">
    <property type="entry name" value="HTH_18"/>
    <property type="match status" value="2"/>
</dbReference>
<evidence type="ECO:0000313" key="7">
    <source>
        <dbReference type="Proteomes" id="UP001299235"/>
    </source>
</evidence>
<dbReference type="InterPro" id="IPR009057">
    <property type="entry name" value="Homeodomain-like_sf"/>
</dbReference>
<protein>
    <submittedName>
        <fullName evidence="6">AraC family transcriptional regulator</fullName>
    </submittedName>
</protein>
<dbReference type="SMART" id="SM00342">
    <property type="entry name" value="HTH_ARAC"/>
    <property type="match status" value="2"/>
</dbReference>
<feature type="domain" description="HTH araC/xylS-type" evidence="5">
    <location>
        <begin position="368"/>
        <end position="465"/>
    </location>
</feature>
<keyword evidence="7" id="KW-1185">Reference proteome</keyword>
<dbReference type="Gene3D" id="1.10.10.60">
    <property type="entry name" value="Homeodomain-like"/>
    <property type="match status" value="4"/>
</dbReference>
<comment type="caution">
    <text evidence="6">The sequence shown here is derived from an EMBL/GenBank/DDBJ whole genome shotgun (WGS) entry which is preliminary data.</text>
</comment>
<proteinExistence type="predicted"/>
<keyword evidence="1" id="KW-0805">Transcription regulation</keyword>
<reference evidence="6 7" key="1">
    <citation type="submission" date="2021-10" db="EMBL/GenBank/DDBJ databases">
        <title>Anaerobic single-cell dispensing facilitates the cultivation of human gut bacteria.</title>
        <authorList>
            <person name="Afrizal A."/>
        </authorList>
    </citation>
    <scope>NUCLEOTIDE SEQUENCE [LARGE SCALE GENOMIC DNA]</scope>
    <source>
        <strain evidence="6 7">CLA-AA-H246</strain>
    </source>
</reference>
<dbReference type="SUPFAM" id="SSF55136">
    <property type="entry name" value="Probable bacterial effector-binding domain"/>
    <property type="match status" value="1"/>
</dbReference>
<sequence>MAQVSFQDAGGRLYGEMQKCIIYIQNHPDQDITMEDLAGRMAYAPIQLSYLFDLFFEKSLEEWDIEKIRAYQGKGKIPYERVIDKENTEICFVRRREQKIVAESILSEKEKSQKGSFLEAAMEKVEEHAKDNWRKRTSTEERMLFWWHDSEYRFHFLSGREQSKNEGKERGERETFEVVLEASDYAVFTWKENFTGRAAESMLKMVLKYALCDWETENQIWYDQNKIYFISYENGKYYVYMPLQKRIQENYKIKSTKQERKIYGLNEWIDYIDEHIKEELTAKNLATVFGYSERHFRNVFQIYYDIKLNDYIRRRKLYFAAQELKKGKKPETVARQYAFKSSSRFSRAFHEEYGMTPEKYYKEEFRNEEWIRYIDEHMKEELTAEQLAKEFHYSKDHFRKEFQDVFGMGPITYITQRKVQFAAKALREGKLPAEVGKEYGFCSRNGFDKAFRRVFYTSPAKYARAGAKVVNLDRYYSEYKDKIKISYIDMDEIKMAGWTIIANRREADIPAQLAFWLDEHSPQYRKLNALTGEEKGRDKIALWYQEKENIEYILGPIVESFDNLPEDAFQVTIAAGRYAVFESDQENDMENLPETVRMFARCVLYGWIREHRDELSLQRLTFERYTSQKMYLYVPVSEKGTGGNERKDEKNFEKQSEK</sequence>
<dbReference type="PANTHER" id="PTHR47504:SF5">
    <property type="entry name" value="RIGHT ORIGIN-BINDING PROTEIN"/>
    <property type="match status" value="1"/>
</dbReference>
<dbReference type="PROSITE" id="PS01124">
    <property type="entry name" value="HTH_ARAC_FAMILY_2"/>
    <property type="match status" value="2"/>
</dbReference>
<evidence type="ECO:0000256" key="3">
    <source>
        <dbReference type="ARBA" id="ARBA00023163"/>
    </source>
</evidence>
<keyword evidence="3" id="KW-0804">Transcription</keyword>
<dbReference type="InterPro" id="IPR011256">
    <property type="entry name" value="Reg_factor_effector_dom_sf"/>
</dbReference>
<organism evidence="6 7">
    <name type="scientific">Hominisplanchenecus faecis</name>
    <dbReference type="NCBI Taxonomy" id="2885351"/>
    <lineage>
        <taxon>Bacteria</taxon>
        <taxon>Bacillati</taxon>
        <taxon>Bacillota</taxon>
        <taxon>Clostridia</taxon>
        <taxon>Lachnospirales</taxon>
        <taxon>Lachnospiraceae</taxon>
        <taxon>Hominisplanchenecus</taxon>
    </lineage>
</organism>
<name>A0ABS8ETQ2_9FIRM</name>
<dbReference type="SUPFAM" id="SSF46689">
    <property type="entry name" value="Homeodomain-like"/>
    <property type="match status" value="3"/>
</dbReference>
<dbReference type="EMBL" id="JAJEQE010000010">
    <property type="protein sequence ID" value="MCC2148566.1"/>
    <property type="molecule type" value="Genomic_DNA"/>
</dbReference>
<feature type="domain" description="HTH araC/xylS-type" evidence="5">
    <location>
        <begin position="266"/>
        <end position="363"/>
    </location>
</feature>
<evidence type="ECO:0000259" key="5">
    <source>
        <dbReference type="PROSITE" id="PS01124"/>
    </source>
</evidence>
<dbReference type="Proteomes" id="UP001299235">
    <property type="component" value="Unassembled WGS sequence"/>
</dbReference>
<feature type="region of interest" description="Disordered" evidence="4">
    <location>
        <begin position="639"/>
        <end position="658"/>
    </location>
</feature>
<dbReference type="PANTHER" id="PTHR47504">
    <property type="entry name" value="RIGHT ORIGIN-BINDING PROTEIN"/>
    <property type="match status" value="1"/>
</dbReference>
<feature type="compositionally biased region" description="Basic and acidic residues" evidence="4">
    <location>
        <begin position="644"/>
        <end position="658"/>
    </location>
</feature>
<accession>A0ABS8ETQ2</accession>